<accession>W0DZP9</accession>
<dbReference type="InParanoid" id="W0DZP9"/>
<evidence type="ECO:0000313" key="1">
    <source>
        <dbReference type="EMBL" id="AHF02326.1"/>
    </source>
</evidence>
<dbReference type="AlphaFoldDB" id="W0DZP9"/>
<dbReference type="Proteomes" id="UP000005380">
    <property type="component" value="Chromosome"/>
</dbReference>
<dbReference type="KEGG" id="tao:THIAE_07260"/>
<sequence length="108" mass="11558">MLQKSPAITSDSRLRLLALSQQAADLAARGDWQALADVGLLLDQALLNYIESVGAGKVRNDLALQEALETNHANVVQAIEAAQIQLTQAHQKSSASLRATQHYLNNAG</sequence>
<keyword evidence="2" id="KW-1185">Reference proteome</keyword>
<dbReference type="STRING" id="717772.THIAE_07260"/>
<protein>
    <recommendedName>
        <fullName evidence="3">Flagellar protein FliT</fullName>
    </recommendedName>
</protein>
<dbReference type="EMBL" id="CP007030">
    <property type="protein sequence ID" value="AHF02326.1"/>
    <property type="molecule type" value="Genomic_DNA"/>
</dbReference>
<organism evidence="1 2">
    <name type="scientific">Thiomicrospira aerophila AL3</name>
    <dbReference type="NCBI Taxonomy" id="717772"/>
    <lineage>
        <taxon>Bacteria</taxon>
        <taxon>Pseudomonadati</taxon>
        <taxon>Pseudomonadota</taxon>
        <taxon>Gammaproteobacteria</taxon>
        <taxon>Thiotrichales</taxon>
        <taxon>Piscirickettsiaceae</taxon>
        <taxon>Thiomicrospira</taxon>
    </lineage>
</organism>
<proteinExistence type="predicted"/>
<evidence type="ECO:0008006" key="3">
    <source>
        <dbReference type="Google" id="ProtNLM"/>
    </source>
</evidence>
<gene>
    <name evidence="1" type="ORF">THIAE_07260</name>
</gene>
<name>W0DZP9_9GAMM</name>
<reference evidence="1 2" key="1">
    <citation type="submission" date="2013-12" db="EMBL/GenBank/DDBJ databases">
        <authorList>
            <consortium name="DOE Joint Genome Institute"/>
            <person name="Kappler U."/>
            <person name="Huntemann M."/>
            <person name="Han J."/>
            <person name="Chen A."/>
            <person name="Kyrpides N."/>
            <person name="Mavromatis K."/>
            <person name="Markowitz V."/>
            <person name="Palaniappan K."/>
            <person name="Ivanova N."/>
            <person name="Schaumberg A."/>
            <person name="Pati A."/>
            <person name="Liolios K."/>
            <person name="Nordberg H.P."/>
            <person name="Cantor M.N."/>
            <person name="Hua S.X."/>
            <person name="Woyke T."/>
        </authorList>
    </citation>
    <scope>NUCLEOTIDE SEQUENCE [LARGE SCALE GENOMIC DNA]</scope>
    <source>
        <strain evidence="2">AL2</strain>
    </source>
</reference>
<dbReference type="HOGENOM" id="CLU_2195721_0_0_6"/>
<evidence type="ECO:0000313" key="2">
    <source>
        <dbReference type="Proteomes" id="UP000005380"/>
    </source>
</evidence>
<dbReference type="RefSeq" id="WP_006460538.1">
    <property type="nucleotide sequence ID" value="NZ_CP007030.1"/>
</dbReference>